<proteinExistence type="predicted"/>
<protein>
    <recommendedName>
        <fullName evidence="3">DUF1289 domain-containing protein</fullName>
    </recommendedName>
</protein>
<evidence type="ECO:0000313" key="2">
    <source>
        <dbReference type="Proteomes" id="UP000184327"/>
    </source>
</evidence>
<organism evidence="1 2">
    <name type="scientific">Lampropedia hyalina DSM 16112</name>
    <dbReference type="NCBI Taxonomy" id="1122156"/>
    <lineage>
        <taxon>Bacteria</taxon>
        <taxon>Pseudomonadati</taxon>
        <taxon>Pseudomonadota</taxon>
        <taxon>Betaproteobacteria</taxon>
        <taxon>Burkholderiales</taxon>
        <taxon>Comamonadaceae</taxon>
        <taxon>Lampropedia</taxon>
    </lineage>
</organism>
<dbReference type="PANTHER" id="PTHR35175">
    <property type="entry name" value="DUF1289 DOMAIN-CONTAINING PROTEIN"/>
    <property type="match status" value="1"/>
</dbReference>
<gene>
    <name evidence="1" type="ORF">SAMN02745117_01265</name>
</gene>
<evidence type="ECO:0000313" key="1">
    <source>
        <dbReference type="EMBL" id="SHF06476.1"/>
    </source>
</evidence>
<dbReference type="InterPro" id="IPR010710">
    <property type="entry name" value="DUF1289"/>
</dbReference>
<dbReference type="AlphaFoldDB" id="A0A1M4YM69"/>
<dbReference type="EMBL" id="FQUZ01000012">
    <property type="protein sequence ID" value="SHF06476.1"/>
    <property type="molecule type" value="Genomic_DNA"/>
</dbReference>
<keyword evidence="2" id="KW-1185">Reference proteome</keyword>
<accession>A0A1M4YM69</accession>
<dbReference type="RefSeq" id="WP_234971070.1">
    <property type="nucleotide sequence ID" value="NZ_FQUZ01000012.1"/>
</dbReference>
<dbReference type="STRING" id="1122156.SAMN02745117_01265"/>
<evidence type="ECO:0008006" key="3">
    <source>
        <dbReference type="Google" id="ProtNLM"/>
    </source>
</evidence>
<reference evidence="1 2" key="1">
    <citation type="submission" date="2016-11" db="EMBL/GenBank/DDBJ databases">
        <authorList>
            <person name="Jaros S."/>
            <person name="Januszkiewicz K."/>
            <person name="Wedrychowicz H."/>
        </authorList>
    </citation>
    <scope>NUCLEOTIDE SEQUENCE [LARGE SCALE GENOMIC DNA]</scope>
    <source>
        <strain evidence="1 2">DSM 16112</strain>
    </source>
</reference>
<dbReference type="Proteomes" id="UP000184327">
    <property type="component" value="Unassembled WGS sequence"/>
</dbReference>
<name>A0A1M4YM69_9BURK</name>
<dbReference type="PANTHER" id="PTHR35175:SF2">
    <property type="entry name" value="DUF1289 DOMAIN-CONTAINING PROTEIN"/>
    <property type="match status" value="1"/>
</dbReference>
<dbReference type="Pfam" id="PF06945">
    <property type="entry name" value="DUF1289"/>
    <property type="match status" value="1"/>
</dbReference>
<sequence length="101" mass="10811">MNRADAPAPSRALLRLAALARQRIGLAAAAPAGHSVPMLPSPCVGVCRLAESPATEPVESPLCVGCWRSLDEIMAWRDAPEAEKQRIWQAIAQRAGIPPMF</sequence>